<evidence type="ECO:0000313" key="10">
    <source>
        <dbReference type="Proteomes" id="UP000276899"/>
    </source>
</evidence>
<evidence type="ECO:0000256" key="7">
    <source>
        <dbReference type="ARBA" id="ARBA00023136"/>
    </source>
</evidence>
<keyword evidence="5 8" id="KW-0812">Transmembrane</keyword>
<protein>
    <submittedName>
        <fullName evidence="9">Probable ABC transporter permease protein HI_1471</fullName>
    </submittedName>
</protein>
<dbReference type="GO" id="GO:0033214">
    <property type="term" value="P:siderophore-iron import into cell"/>
    <property type="evidence" value="ECO:0007669"/>
    <property type="project" value="TreeGrafter"/>
</dbReference>
<dbReference type="GO" id="GO:0022857">
    <property type="term" value="F:transmembrane transporter activity"/>
    <property type="evidence" value="ECO:0007669"/>
    <property type="project" value="InterPro"/>
</dbReference>
<comment type="subcellular location">
    <subcellularLocation>
        <location evidence="1">Cell membrane</location>
        <topology evidence="1">Multi-pass membrane protein</topology>
    </subcellularLocation>
</comment>
<dbReference type="Pfam" id="PF01032">
    <property type="entry name" value="FecCD"/>
    <property type="match status" value="1"/>
</dbReference>
<evidence type="ECO:0000256" key="1">
    <source>
        <dbReference type="ARBA" id="ARBA00004651"/>
    </source>
</evidence>
<dbReference type="SUPFAM" id="SSF81345">
    <property type="entry name" value="ABC transporter involved in vitamin B12 uptake, BtuC"/>
    <property type="match status" value="1"/>
</dbReference>
<feature type="transmembrane region" description="Helical" evidence="8">
    <location>
        <begin position="250"/>
        <end position="274"/>
    </location>
</feature>
<feature type="transmembrane region" description="Helical" evidence="8">
    <location>
        <begin position="199"/>
        <end position="220"/>
    </location>
</feature>
<keyword evidence="3" id="KW-0813">Transport</keyword>
<dbReference type="CDD" id="cd06550">
    <property type="entry name" value="TM_ABC_iron-siderophores_like"/>
    <property type="match status" value="1"/>
</dbReference>
<proteinExistence type="inferred from homology"/>
<feature type="transmembrane region" description="Helical" evidence="8">
    <location>
        <begin position="157"/>
        <end position="179"/>
    </location>
</feature>
<dbReference type="PANTHER" id="PTHR30472">
    <property type="entry name" value="FERRIC ENTEROBACTIN TRANSPORT SYSTEM PERMEASE PROTEIN"/>
    <property type="match status" value="1"/>
</dbReference>
<keyword evidence="4" id="KW-1003">Cell membrane</keyword>
<dbReference type="GO" id="GO:0005886">
    <property type="term" value="C:plasma membrane"/>
    <property type="evidence" value="ECO:0007669"/>
    <property type="project" value="UniProtKB-SubCell"/>
</dbReference>
<comment type="similarity">
    <text evidence="2">Belongs to the binding-protein-dependent transport system permease family. FecCD subfamily.</text>
</comment>
<dbReference type="InterPro" id="IPR037294">
    <property type="entry name" value="ABC_BtuC-like"/>
</dbReference>
<feature type="transmembrane region" description="Helical" evidence="8">
    <location>
        <begin position="317"/>
        <end position="335"/>
    </location>
</feature>
<sequence>MAVLAAALPLIALVSVGIGQVHASPMEVVTALLSRETTAAPSSTLETVVWQLRLPRVLTGLCVGAVLACSGAALQAVVRNVLADPYLLGISSGASLGAALVIAGGLASTLGAAIGTAATPMSTLAVTAGAFVGAISALGLVLVLVGARHHRTSGSRLILAGLAVGYFLSAATNLVVVLSDSRDAVRAVTFWMLGSLGRASWSEVPPLAGAALLAVGFLTLRARRLDAVGLGDDVARSMGIDPERLRRSTAVVAALAVAIAVAVAGTIGFIGLVVPHLARLLVGATHRLLLPTSALLGALVLTGADALARTVLAPREIPLGILTALVGTPLLMVMLRHRSPR</sequence>
<feature type="transmembrane region" description="Helical" evidence="8">
    <location>
        <begin position="57"/>
        <end position="82"/>
    </location>
</feature>
<gene>
    <name evidence="9" type="ORF">NCTC11923_01807</name>
</gene>
<dbReference type="FunFam" id="1.10.3470.10:FF:000001">
    <property type="entry name" value="Vitamin B12 ABC transporter permease BtuC"/>
    <property type="match status" value="1"/>
</dbReference>
<dbReference type="Gene3D" id="1.10.3470.10">
    <property type="entry name" value="ABC transporter involved in vitamin B12 uptake, BtuC"/>
    <property type="match status" value="1"/>
</dbReference>
<feature type="transmembrane region" description="Helical" evidence="8">
    <location>
        <begin position="94"/>
        <end position="118"/>
    </location>
</feature>
<keyword evidence="6 8" id="KW-1133">Transmembrane helix</keyword>
<evidence type="ECO:0000256" key="6">
    <source>
        <dbReference type="ARBA" id="ARBA00022989"/>
    </source>
</evidence>
<keyword evidence="10" id="KW-1185">Reference proteome</keyword>
<evidence type="ECO:0000256" key="4">
    <source>
        <dbReference type="ARBA" id="ARBA00022475"/>
    </source>
</evidence>
<dbReference type="KEGG" id="asla:NCTC11923_01807"/>
<feature type="transmembrane region" description="Helical" evidence="8">
    <location>
        <begin position="124"/>
        <end position="145"/>
    </location>
</feature>
<organism evidence="9 10">
    <name type="scientific">Actinomyces slackii</name>
    <dbReference type="NCBI Taxonomy" id="52774"/>
    <lineage>
        <taxon>Bacteria</taxon>
        <taxon>Bacillati</taxon>
        <taxon>Actinomycetota</taxon>
        <taxon>Actinomycetes</taxon>
        <taxon>Actinomycetales</taxon>
        <taxon>Actinomycetaceae</taxon>
        <taxon>Actinomyces</taxon>
    </lineage>
</organism>
<accession>A0A448KE00</accession>
<evidence type="ECO:0000256" key="2">
    <source>
        <dbReference type="ARBA" id="ARBA00007935"/>
    </source>
</evidence>
<reference evidence="9 10" key="1">
    <citation type="submission" date="2018-12" db="EMBL/GenBank/DDBJ databases">
        <authorList>
            <consortium name="Pathogen Informatics"/>
        </authorList>
    </citation>
    <scope>NUCLEOTIDE SEQUENCE [LARGE SCALE GENOMIC DNA]</scope>
    <source>
        <strain evidence="9 10">NCTC11923</strain>
    </source>
</reference>
<dbReference type="InterPro" id="IPR000522">
    <property type="entry name" value="ABC_transptr_permease_BtuC"/>
</dbReference>
<dbReference type="STRING" id="1278298.GCA_000428685_02241"/>
<dbReference type="EMBL" id="LR134363">
    <property type="protein sequence ID" value="VEG75153.1"/>
    <property type="molecule type" value="Genomic_DNA"/>
</dbReference>
<name>A0A448KE00_9ACTO</name>
<evidence type="ECO:0000256" key="3">
    <source>
        <dbReference type="ARBA" id="ARBA00022448"/>
    </source>
</evidence>
<dbReference type="PANTHER" id="PTHR30472:SF67">
    <property type="entry name" value="PERMEASE OF ABC TRANSPORTER-RELATED"/>
    <property type="match status" value="1"/>
</dbReference>
<evidence type="ECO:0000313" key="9">
    <source>
        <dbReference type="EMBL" id="VEG75153.1"/>
    </source>
</evidence>
<evidence type="ECO:0000256" key="5">
    <source>
        <dbReference type="ARBA" id="ARBA00022692"/>
    </source>
</evidence>
<keyword evidence="7 8" id="KW-0472">Membrane</keyword>
<evidence type="ECO:0000256" key="8">
    <source>
        <dbReference type="SAM" id="Phobius"/>
    </source>
</evidence>
<dbReference type="Proteomes" id="UP000276899">
    <property type="component" value="Chromosome"/>
</dbReference>
<dbReference type="AlphaFoldDB" id="A0A448KE00"/>